<dbReference type="InterPro" id="IPR051396">
    <property type="entry name" value="Bact_Antivir_Def_Nuclease"/>
</dbReference>
<sequence length="417" mass="46600">MPIQFKIHKLGALKNTTFEYKPFMIFSGDSGLGKSYAAFLSYFFVNSMMGEAALVSFIEEVLGKNASEINQLNQYNITISAQQYKKWLNKNASRFIGYLIGNEGLEAEVEIDVNFPNFTIGYKLVEDTGEKDIITYLNGNEGSPYKKTRPNINLLAIISQGYLSESLLNIGYQRNMLLPPARAALMGASISATNAIMSIGMYKEFVEVLDLVLSASYNETLCPPYLLDAISDILKGNLVRQDGRLYYEFNGTKLPISAAASSIKELSPLFLLLQRYRAAELSVLIEEPEAHLHPRMQIKVADLIAHAVNDGASFQVTTHSDYFMGRINDLLKLHYIKSNVSAEDYNALCNQNGLDGELTLNPDKLGAYYFKRREDGSVEIITQEPSKGIPFDTFSDVVQQTTTVSFALDDFIEEHNL</sequence>
<name>K6ACP8_9BACT</name>
<reference evidence="2 3" key="1">
    <citation type="submission" date="2012-02" db="EMBL/GenBank/DDBJ databases">
        <title>The Genome Sequence of Parabacteroides goldsteinii CL02T12C30.</title>
        <authorList>
            <consortium name="The Broad Institute Genome Sequencing Platform"/>
            <person name="Earl A."/>
            <person name="Ward D."/>
            <person name="Feldgarden M."/>
            <person name="Gevers D."/>
            <person name="Zitomersky N.L."/>
            <person name="Coyne M.J."/>
            <person name="Comstock L.E."/>
            <person name="Young S.K."/>
            <person name="Zeng Q."/>
            <person name="Gargeya S."/>
            <person name="Fitzgerald M."/>
            <person name="Haas B."/>
            <person name="Abouelleil A."/>
            <person name="Alvarado L."/>
            <person name="Arachchi H.M."/>
            <person name="Berlin A."/>
            <person name="Chapman S.B."/>
            <person name="Gearin G."/>
            <person name="Goldberg J."/>
            <person name="Griggs A."/>
            <person name="Gujja S."/>
            <person name="Hansen M."/>
            <person name="Heiman D."/>
            <person name="Howarth C."/>
            <person name="Larimer J."/>
            <person name="Lui A."/>
            <person name="MacDonald P.J.P."/>
            <person name="McCowen C."/>
            <person name="Montmayeur A."/>
            <person name="Murphy C."/>
            <person name="Neiman D."/>
            <person name="Pearson M."/>
            <person name="Priest M."/>
            <person name="Roberts A."/>
            <person name="Saif S."/>
            <person name="Shea T."/>
            <person name="Sisk P."/>
            <person name="Stolte C."/>
            <person name="Sykes S."/>
            <person name="Wortman J."/>
            <person name="Nusbaum C."/>
            <person name="Birren B."/>
        </authorList>
    </citation>
    <scope>NUCLEOTIDE SEQUENCE [LARGE SCALE GENOMIC DNA]</scope>
    <source>
        <strain evidence="2 3">CL02T12C30</strain>
    </source>
</reference>
<comment type="caution">
    <text evidence="2">The sequence shown here is derived from an EMBL/GenBank/DDBJ whole genome shotgun (WGS) entry which is preliminary data.</text>
</comment>
<dbReference type="InterPro" id="IPR041685">
    <property type="entry name" value="AAA_GajA/Old/RecF-like"/>
</dbReference>
<dbReference type="Pfam" id="PF13175">
    <property type="entry name" value="AAA_15"/>
    <property type="match status" value="1"/>
</dbReference>
<proteinExistence type="predicted"/>
<dbReference type="GeneID" id="69984054"/>
<feature type="domain" description="Endonuclease GajA/Old nuclease/RecF-like AAA" evidence="1">
    <location>
        <begin position="235"/>
        <end position="323"/>
    </location>
</feature>
<dbReference type="InterPro" id="IPR027417">
    <property type="entry name" value="P-loop_NTPase"/>
</dbReference>
<dbReference type="Gene3D" id="3.40.50.300">
    <property type="entry name" value="P-loop containing nucleotide triphosphate hydrolases"/>
    <property type="match status" value="1"/>
</dbReference>
<accession>K6ACP8</accession>
<dbReference type="SUPFAM" id="SSF52540">
    <property type="entry name" value="P-loop containing nucleoside triphosphate hydrolases"/>
    <property type="match status" value="1"/>
</dbReference>
<organism evidence="2 3">
    <name type="scientific">Parabacteroides goldsteinii CL02T12C30</name>
    <dbReference type="NCBI Taxonomy" id="999418"/>
    <lineage>
        <taxon>Bacteria</taxon>
        <taxon>Pseudomonadati</taxon>
        <taxon>Bacteroidota</taxon>
        <taxon>Bacteroidia</taxon>
        <taxon>Bacteroidales</taxon>
        <taxon>Tannerellaceae</taxon>
        <taxon>Parabacteroides</taxon>
    </lineage>
</organism>
<dbReference type="AlphaFoldDB" id="K6ACP8"/>
<evidence type="ECO:0000313" key="3">
    <source>
        <dbReference type="Proteomes" id="UP000006330"/>
    </source>
</evidence>
<evidence type="ECO:0000313" key="2">
    <source>
        <dbReference type="EMBL" id="EKN21345.1"/>
    </source>
</evidence>
<protein>
    <recommendedName>
        <fullName evidence="1">Endonuclease GajA/Old nuclease/RecF-like AAA domain-containing protein</fullName>
    </recommendedName>
</protein>
<dbReference type="Proteomes" id="UP000006330">
    <property type="component" value="Unassembled WGS sequence"/>
</dbReference>
<dbReference type="PATRIC" id="fig|999418.3.peg.32"/>
<dbReference type="RefSeq" id="WP_009859512.1">
    <property type="nucleotide sequence ID" value="NZ_JH976471.1"/>
</dbReference>
<dbReference type="PANTHER" id="PTHR43581:SF2">
    <property type="entry name" value="EXCINUCLEASE ATPASE SUBUNIT"/>
    <property type="match status" value="1"/>
</dbReference>
<gene>
    <name evidence="2" type="ORF">HMPREF1076_00031</name>
</gene>
<dbReference type="EMBL" id="AGZO01000001">
    <property type="protein sequence ID" value="EKN21345.1"/>
    <property type="molecule type" value="Genomic_DNA"/>
</dbReference>
<dbReference type="OrthoDB" id="9792800at2"/>
<evidence type="ECO:0000259" key="1">
    <source>
        <dbReference type="Pfam" id="PF13175"/>
    </source>
</evidence>
<dbReference type="PANTHER" id="PTHR43581">
    <property type="entry name" value="ATP/GTP PHOSPHATASE"/>
    <property type="match status" value="1"/>
</dbReference>
<dbReference type="HOGENOM" id="CLU_650287_0_0_10"/>